<dbReference type="KEGG" id="snan:I6N98_10065"/>
<keyword evidence="3" id="KW-1185">Reference proteome</keyword>
<organism evidence="2 3">
    <name type="scientific">Spongiibacter nanhainus</name>
    <dbReference type="NCBI Taxonomy" id="2794344"/>
    <lineage>
        <taxon>Bacteria</taxon>
        <taxon>Pseudomonadati</taxon>
        <taxon>Pseudomonadota</taxon>
        <taxon>Gammaproteobacteria</taxon>
        <taxon>Cellvibrionales</taxon>
        <taxon>Spongiibacteraceae</taxon>
        <taxon>Spongiibacter</taxon>
    </lineage>
</organism>
<proteinExistence type="predicted"/>
<evidence type="ECO:0000313" key="2">
    <source>
        <dbReference type="EMBL" id="QQD20138.1"/>
    </source>
</evidence>
<dbReference type="Gene3D" id="2.30.30.320">
    <property type="entry name" value="DUF1653-like domain"/>
    <property type="match status" value="1"/>
</dbReference>
<dbReference type="Proteomes" id="UP000596063">
    <property type="component" value="Chromosome"/>
</dbReference>
<reference evidence="2 3" key="1">
    <citation type="submission" date="2020-12" db="EMBL/GenBank/DDBJ databases">
        <authorList>
            <person name="Shan Y."/>
        </authorList>
    </citation>
    <scope>NUCLEOTIDE SEQUENCE [LARGE SCALE GENOMIC DNA]</scope>
    <source>
        <strain evidence="3">csc3.9</strain>
    </source>
</reference>
<evidence type="ECO:0000313" key="3">
    <source>
        <dbReference type="Proteomes" id="UP000596063"/>
    </source>
</evidence>
<feature type="domain" description="DUF1653" evidence="1">
    <location>
        <begin position="12"/>
        <end position="72"/>
    </location>
</feature>
<protein>
    <submittedName>
        <fullName evidence="2">DUF1653 domain-containing protein</fullName>
    </submittedName>
</protein>
<dbReference type="Pfam" id="PF07866">
    <property type="entry name" value="DUF1653"/>
    <property type="match status" value="1"/>
</dbReference>
<accession>A0A7T4USA7</accession>
<gene>
    <name evidence="2" type="ORF">I6N98_10065</name>
</gene>
<name>A0A7T4USA7_9GAMM</name>
<sequence>MGESGPAQPRPGRYRHYKGGEYWVYSCATHSETEQQLVVYRPLYGDRELWVRPVEMFMEDVEIEGKRRPRFAWVNDDPEGAPAL</sequence>
<dbReference type="InterPro" id="IPR023387">
    <property type="entry name" value="DUF1653-like_dom"/>
</dbReference>
<evidence type="ECO:0000259" key="1">
    <source>
        <dbReference type="Pfam" id="PF07866"/>
    </source>
</evidence>
<dbReference type="InterPro" id="IPR037135">
    <property type="entry name" value="DUF1653-like_dom_sf"/>
</dbReference>
<dbReference type="AlphaFoldDB" id="A0A7T4USA7"/>
<dbReference type="EMBL" id="CP066167">
    <property type="protein sequence ID" value="QQD20138.1"/>
    <property type="molecule type" value="Genomic_DNA"/>
</dbReference>